<evidence type="ECO:0000256" key="1">
    <source>
        <dbReference type="ARBA" id="ARBA00001933"/>
    </source>
</evidence>
<keyword evidence="6" id="KW-0663">Pyridoxal phosphate</keyword>
<dbReference type="PANTHER" id="PTHR11601">
    <property type="entry name" value="CYSTEINE DESULFURYLASE FAMILY MEMBER"/>
    <property type="match status" value="1"/>
</dbReference>
<dbReference type="PIRSF" id="PIRSF005572">
    <property type="entry name" value="NifS"/>
    <property type="match status" value="1"/>
</dbReference>
<dbReference type="Gene3D" id="3.40.640.10">
    <property type="entry name" value="Type I PLP-dependent aspartate aminotransferase-like (Major domain)"/>
    <property type="match status" value="1"/>
</dbReference>
<reference evidence="12 13" key="1">
    <citation type="submission" date="2022-03" db="EMBL/GenBank/DDBJ databases">
        <title>Genomic Encyclopedia of Type Strains, Phase III (KMG-III): the genomes of soil and plant-associated and newly described type strains.</title>
        <authorList>
            <person name="Whitman W."/>
        </authorList>
    </citation>
    <scope>NUCLEOTIDE SEQUENCE [LARGE SCALE GENOMIC DNA]</scope>
    <source>
        <strain evidence="12 13">BSker1</strain>
    </source>
</reference>
<dbReference type="InterPro" id="IPR016454">
    <property type="entry name" value="Cysteine_dSase"/>
</dbReference>
<evidence type="ECO:0000256" key="2">
    <source>
        <dbReference type="ARBA" id="ARBA00006490"/>
    </source>
</evidence>
<organism evidence="12 13">
    <name type="scientific">Natronospira proteinivora</name>
    <dbReference type="NCBI Taxonomy" id="1807133"/>
    <lineage>
        <taxon>Bacteria</taxon>
        <taxon>Pseudomonadati</taxon>
        <taxon>Pseudomonadota</taxon>
        <taxon>Gammaproteobacteria</taxon>
        <taxon>Natronospirales</taxon>
        <taxon>Natronospiraceae</taxon>
        <taxon>Natronospira</taxon>
    </lineage>
</organism>
<keyword evidence="13" id="KW-1185">Reference proteome</keyword>
<evidence type="ECO:0000256" key="10">
    <source>
        <dbReference type="RuleBase" id="RU004504"/>
    </source>
</evidence>
<keyword evidence="4 12" id="KW-0808">Transferase</keyword>
<dbReference type="InterPro" id="IPR020578">
    <property type="entry name" value="Aminotrans_V_PyrdxlP_BS"/>
</dbReference>
<sequence length="402" mass="43371">MSLPNDRIIYLDYAATTPVDPRVAEKMSACLTQDGCFANPASSHRPGREARARVEHARAQLAALIGAEPRELIFTSGATESNNLAIAGAAHFHQHRGRHLITSRSEHKAVVDVFKRLEEEGFEVTWLAPDAQGHISRDQLVQALREDTILVSLMWVNNEIGVEQEIEAMAAETRRRGILFHVDAAQAVGKRPINLSQVPVDLLSLSGHKFYGPKGVGALYLRRRPRARVSPLMLGGGQERGLRSGTLATHQLVGLGEAAHLAAAELDEEMGRLKVWREQLLSHLLTLPGAALNSTSAQGVPGIVNLRFEGIHGEALVAALDPYVAVSSGSACTSAVVEPSYVLRALGLSEAQAEASLRISFGRFSNWDELSAAADRIEQVVRRLHSLSPRGQSDSGPTALSG</sequence>
<gene>
    <name evidence="12" type="ORF">J2T60_001299</name>
</gene>
<dbReference type="Gene3D" id="3.90.1150.10">
    <property type="entry name" value="Aspartate Aminotransferase, domain 1"/>
    <property type="match status" value="1"/>
</dbReference>
<evidence type="ECO:0000256" key="6">
    <source>
        <dbReference type="ARBA" id="ARBA00022898"/>
    </source>
</evidence>
<evidence type="ECO:0000313" key="13">
    <source>
        <dbReference type="Proteomes" id="UP001523550"/>
    </source>
</evidence>
<dbReference type="InterPro" id="IPR015424">
    <property type="entry name" value="PyrdxlP-dep_Trfase"/>
</dbReference>
<accession>A0ABT1G7R0</accession>
<dbReference type="PANTHER" id="PTHR11601:SF34">
    <property type="entry name" value="CYSTEINE DESULFURASE"/>
    <property type="match status" value="1"/>
</dbReference>
<dbReference type="PROSITE" id="PS00595">
    <property type="entry name" value="AA_TRANSFER_CLASS_5"/>
    <property type="match status" value="1"/>
</dbReference>
<dbReference type="GO" id="GO:0031071">
    <property type="term" value="F:cysteine desulfurase activity"/>
    <property type="evidence" value="ECO:0007669"/>
    <property type="project" value="UniProtKB-EC"/>
</dbReference>
<evidence type="ECO:0000259" key="11">
    <source>
        <dbReference type="Pfam" id="PF00266"/>
    </source>
</evidence>
<evidence type="ECO:0000256" key="4">
    <source>
        <dbReference type="ARBA" id="ARBA00022679"/>
    </source>
</evidence>
<dbReference type="Proteomes" id="UP001523550">
    <property type="component" value="Unassembled WGS sequence"/>
</dbReference>
<name>A0ABT1G7R0_9GAMM</name>
<evidence type="ECO:0000256" key="3">
    <source>
        <dbReference type="ARBA" id="ARBA00012239"/>
    </source>
</evidence>
<proteinExistence type="inferred from homology"/>
<evidence type="ECO:0000256" key="8">
    <source>
        <dbReference type="ARBA" id="ARBA00023014"/>
    </source>
</evidence>
<comment type="catalytic activity">
    <reaction evidence="9">
        <text>(sulfur carrier)-H + L-cysteine = (sulfur carrier)-SH + L-alanine</text>
        <dbReference type="Rhea" id="RHEA:43892"/>
        <dbReference type="Rhea" id="RHEA-COMP:14737"/>
        <dbReference type="Rhea" id="RHEA-COMP:14739"/>
        <dbReference type="ChEBI" id="CHEBI:29917"/>
        <dbReference type="ChEBI" id="CHEBI:35235"/>
        <dbReference type="ChEBI" id="CHEBI:57972"/>
        <dbReference type="ChEBI" id="CHEBI:64428"/>
        <dbReference type="EC" id="2.8.1.7"/>
    </reaction>
</comment>
<dbReference type="RefSeq" id="WP_253447086.1">
    <property type="nucleotide sequence ID" value="NZ_JALJYF010000001.1"/>
</dbReference>
<keyword evidence="8" id="KW-0411">Iron-sulfur</keyword>
<dbReference type="EC" id="2.8.1.7" evidence="3"/>
<keyword evidence="7" id="KW-0408">Iron</keyword>
<evidence type="ECO:0000256" key="9">
    <source>
        <dbReference type="ARBA" id="ARBA00050776"/>
    </source>
</evidence>
<feature type="domain" description="Aminotransferase class V" evidence="11">
    <location>
        <begin position="9"/>
        <end position="370"/>
    </location>
</feature>
<dbReference type="InterPro" id="IPR015422">
    <property type="entry name" value="PyrdxlP-dep_Trfase_small"/>
</dbReference>
<comment type="cofactor">
    <cofactor evidence="1 10">
        <name>pyridoxal 5'-phosphate</name>
        <dbReference type="ChEBI" id="CHEBI:597326"/>
    </cofactor>
</comment>
<dbReference type="InterPro" id="IPR000192">
    <property type="entry name" value="Aminotrans_V_dom"/>
</dbReference>
<dbReference type="SUPFAM" id="SSF53383">
    <property type="entry name" value="PLP-dependent transferases"/>
    <property type="match status" value="1"/>
</dbReference>
<dbReference type="InterPro" id="IPR015421">
    <property type="entry name" value="PyrdxlP-dep_Trfase_major"/>
</dbReference>
<keyword evidence="5" id="KW-0479">Metal-binding</keyword>
<evidence type="ECO:0000256" key="5">
    <source>
        <dbReference type="ARBA" id="ARBA00022723"/>
    </source>
</evidence>
<comment type="caution">
    <text evidence="12">The sequence shown here is derived from an EMBL/GenBank/DDBJ whole genome shotgun (WGS) entry which is preliminary data.</text>
</comment>
<dbReference type="EMBL" id="JALJYF010000001">
    <property type="protein sequence ID" value="MCP1727334.1"/>
    <property type="molecule type" value="Genomic_DNA"/>
</dbReference>
<comment type="similarity">
    <text evidence="2">Belongs to the class-V pyridoxal-phosphate-dependent aminotransferase family. NifS/IscS subfamily.</text>
</comment>
<evidence type="ECO:0000313" key="12">
    <source>
        <dbReference type="EMBL" id="MCP1727334.1"/>
    </source>
</evidence>
<dbReference type="Pfam" id="PF00266">
    <property type="entry name" value="Aminotran_5"/>
    <property type="match status" value="1"/>
</dbReference>
<protein>
    <recommendedName>
        <fullName evidence="3">cysteine desulfurase</fullName>
        <ecNumber evidence="3">2.8.1.7</ecNumber>
    </recommendedName>
</protein>
<evidence type="ECO:0000256" key="7">
    <source>
        <dbReference type="ARBA" id="ARBA00023004"/>
    </source>
</evidence>